<dbReference type="EMBL" id="CSTE01000002">
    <property type="protein sequence ID" value="CQR50077.1"/>
    <property type="molecule type" value="Genomic_DNA"/>
</dbReference>
<evidence type="ECO:0000313" key="2">
    <source>
        <dbReference type="Proteomes" id="UP000198902"/>
    </source>
</evidence>
<protein>
    <submittedName>
        <fullName evidence="1">Uncharacterized protein</fullName>
    </submittedName>
</protein>
<dbReference type="AlphaFoldDB" id="A0A0D6JQ85"/>
<gene>
    <name evidence="1" type="ORF">BN996_01554</name>
</gene>
<reference evidence="2" key="1">
    <citation type="submission" date="2015-03" db="EMBL/GenBank/DDBJ databases">
        <authorList>
            <person name="Urmite Genomes"/>
        </authorList>
    </citation>
    <scope>NUCLEOTIDE SEQUENCE [LARGE SCALE GENOMIC DNA]</scope>
    <source>
        <strain evidence="2">Arc-Hr</strain>
    </source>
</reference>
<evidence type="ECO:0000313" key="1">
    <source>
        <dbReference type="EMBL" id="CQR50077.1"/>
    </source>
</evidence>
<name>A0A0D6JQ85_9EURY</name>
<sequence length="78" mass="9023">MRFKSSRAYHELRFFVARLKRRETDPDAVSEDTQDEVTFHRDWDADSDSLDEELFGGSLANLEPTLEAYDPDDAAPWA</sequence>
<keyword evidence="2" id="KW-1185">Reference proteome</keyword>
<accession>A0A0D6JQ85</accession>
<organism evidence="1 2">
    <name type="scientific">Haloferax massiliensis</name>
    <dbReference type="NCBI Taxonomy" id="1476858"/>
    <lineage>
        <taxon>Archaea</taxon>
        <taxon>Methanobacteriati</taxon>
        <taxon>Methanobacteriota</taxon>
        <taxon>Stenosarchaea group</taxon>
        <taxon>Halobacteria</taxon>
        <taxon>Halobacteriales</taxon>
        <taxon>Haloferacaceae</taxon>
        <taxon>Haloferax</taxon>
    </lineage>
</organism>
<dbReference type="Proteomes" id="UP000198902">
    <property type="component" value="Unassembled WGS sequence"/>
</dbReference>
<proteinExistence type="predicted"/>